<accession>A0A2U1N177</accession>
<evidence type="ECO:0000259" key="5">
    <source>
        <dbReference type="PROSITE" id="PS50011"/>
    </source>
</evidence>
<feature type="compositionally biased region" description="Low complexity" evidence="4">
    <location>
        <begin position="619"/>
        <end position="633"/>
    </location>
</feature>
<dbReference type="OrthoDB" id="248923at2759"/>
<protein>
    <submittedName>
        <fullName evidence="6">Protein kinase superfamily protein</fullName>
    </submittedName>
</protein>
<organism evidence="6 7">
    <name type="scientific">Artemisia annua</name>
    <name type="common">Sweet wormwood</name>
    <dbReference type="NCBI Taxonomy" id="35608"/>
    <lineage>
        <taxon>Eukaryota</taxon>
        <taxon>Viridiplantae</taxon>
        <taxon>Streptophyta</taxon>
        <taxon>Embryophyta</taxon>
        <taxon>Tracheophyta</taxon>
        <taxon>Spermatophyta</taxon>
        <taxon>Magnoliopsida</taxon>
        <taxon>eudicotyledons</taxon>
        <taxon>Gunneridae</taxon>
        <taxon>Pentapetalae</taxon>
        <taxon>asterids</taxon>
        <taxon>campanulids</taxon>
        <taxon>Asterales</taxon>
        <taxon>Asteraceae</taxon>
        <taxon>Asteroideae</taxon>
        <taxon>Anthemideae</taxon>
        <taxon>Artemisiinae</taxon>
        <taxon>Artemisia</taxon>
    </lineage>
</organism>
<dbReference type="GO" id="GO:0005524">
    <property type="term" value="F:ATP binding"/>
    <property type="evidence" value="ECO:0007669"/>
    <property type="project" value="UniProtKB-UniRule"/>
</dbReference>
<dbReference type="InterPro" id="IPR000719">
    <property type="entry name" value="Prot_kinase_dom"/>
</dbReference>
<dbReference type="InterPro" id="IPR047173">
    <property type="entry name" value="STRAD_A/B-like"/>
</dbReference>
<dbReference type="PROSITE" id="PS00107">
    <property type="entry name" value="PROTEIN_KINASE_ATP"/>
    <property type="match status" value="1"/>
</dbReference>
<evidence type="ECO:0000256" key="4">
    <source>
        <dbReference type="SAM" id="MobiDB-lite"/>
    </source>
</evidence>
<dbReference type="SMART" id="SM00220">
    <property type="entry name" value="S_TKc"/>
    <property type="match status" value="1"/>
</dbReference>
<name>A0A2U1N177_ARTAN</name>
<dbReference type="STRING" id="35608.A0A2U1N177"/>
<keyword evidence="6" id="KW-0808">Transferase</keyword>
<keyword evidence="2" id="KW-0547">Nucleotide-binding</keyword>
<dbReference type="AlphaFoldDB" id="A0A2U1N177"/>
<keyword evidence="7" id="KW-1185">Reference proteome</keyword>
<feature type="coiled-coil region" evidence="3">
    <location>
        <begin position="665"/>
        <end position="692"/>
    </location>
</feature>
<feature type="compositionally biased region" description="Basic and acidic residues" evidence="4">
    <location>
        <begin position="379"/>
        <end position="390"/>
    </location>
</feature>
<keyword evidence="3" id="KW-0175">Coiled coil</keyword>
<dbReference type="GO" id="GO:0004672">
    <property type="term" value="F:protein kinase activity"/>
    <property type="evidence" value="ECO:0007669"/>
    <property type="project" value="InterPro"/>
</dbReference>
<comment type="similarity">
    <text evidence="1">Belongs to the protein kinase superfamily. STE Ser/Thr protein kinase family. STE20 subfamily.</text>
</comment>
<dbReference type="InterPro" id="IPR017441">
    <property type="entry name" value="Protein_kinase_ATP_BS"/>
</dbReference>
<dbReference type="PROSITE" id="PS50011">
    <property type="entry name" value="PROTEIN_KINASE_DOM"/>
    <property type="match status" value="1"/>
</dbReference>
<feature type="region of interest" description="Disordered" evidence="4">
    <location>
        <begin position="560"/>
        <end position="583"/>
    </location>
</feature>
<dbReference type="FunFam" id="1.10.510.10:FF:000208">
    <property type="entry name" value="serine/threonine-protein kinase BLUS1 isoform X1"/>
    <property type="match status" value="1"/>
</dbReference>
<dbReference type="GO" id="GO:0043539">
    <property type="term" value="F:protein serine/threonine kinase activator activity"/>
    <property type="evidence" value="ECO:0007669"/>
    <property type="project" value="InterPro"/>
</dbReference>
<feature type="region of interest" description="Disordered" evidence="4">
    <location>
        <begin position="617"/>
        <end position="654"/>
    </location>
</feature>
<dbReference type="CDD" id="cd06610">
    <property type="entry name" value="STKc_OSR1_SPAK"/>
    <property type="match status" value="1"/>
</dbReference>
<dbReference type="PANTHER" id="PTHR48014:SF10">
    <property type="entry name" value="PROTEIN KINASE SUPERFAMILY PROTEIN"/>
    <property type="match status" value="1"/>
</dbReference>
<feature type="domain" description="Protein kinase" evidence="5">
    <location>
        <begin position="15"/>
        <end position="276"/>
    </location>
</feature>
<comment type="caution">
    <text evidence="6">The sequence shown here is derived from an EMBL/GenBank/DDBJ whole genome shotgun (WGS) entry which is preliminary data.</text>
</comment>
<dbReference type="InterPro" id="IPR011009">
    <property type="entry name" value="Kinase-like_dom_sf"/>
</dbReference>
<feature type="binding site" evidence="2">
    <location>
        <position position="44"/>
    </location>
    <ligand>
        <name>ATP</name>
        <dbReference type="ChEBI" id="CHEBI:30616"/>
    </ligand>
</feature>
<dbReference type="Pfam" id="PF00069">
    <property type="entry name" value="Pkinase"/>
    <property type="match status" value="1"/>
</dbReference>
<gene>
    <name evidence="6" type="ORF">CTI12_AA262060</name>
</gene>
<reference evidence="6 7" key="1">
    <citation type="journal article" date="2018" name="Mol. Plant">
        <title>The genome of Artemisia annua provides insight into the evolution of Asteraceae family and artemisinin biosynthesis.</title>
        <authorList>
            <person name="Shen Q."/>
            <person name="Zhang L."/>
            <person name="Liao Z."/>
            <person name="Wang S."/>
            <person name="Yan T."/>
            <person name="Shi P."/>
            <person name="Liu M."/>
            <person name="Fu X."/>
            <person name="Pan Q."/>
            <person name="Wang Y."/>
            <person name="Lv Z."/>
            <person name="Lu X."/>
            <person name="Zhang F."/>
            <person name="Jiang W."/>
            <person name="Ma Y."/>
            <person name="Chen M."/>
            <person name="Hao X."/>
            <person name="Li L."/>
            <person name="Tang Y."/>
            <person name="Lv G."/>
            <person name="Zhou Y."/>
            <person name="Sun X."/>
            <person name="Brodelius P.E."/>
            <person name="Rose J.K.C."/>
            <person name="Tang K."/>
        </authorList>
    </citation>
    <scope>NUCLEOTIDE SEQUENCE [LARGE SCALE GENOMIC DNA]</scope>
    <source>
        <strain evidence="7">cv. Huhao1</strain>
        <tissue evidence="6">Leaf</tissue>
    </source>
</reference>
<dbReference type="SUPFAM" id="SSF56112">
    <property type="entry name" value="Protein kinase-like (PK-like)"/>
    <property type="match status" value="1"/>
</dbReference>
<sequence>MEAPKRVFPLDANGYKLYEEIGEGVSASVHRALCIPLNEIVAIKVLDLEKCNNDFDGIRREVQTMSLISHPNLLRAYCSFPAGQYLWVVMPYMAAGSCLHIMKSSFPDGFEEPVIATLLREVLRGLVYLHNHGHIHRDVKAGNILADSNGSIKLADFGVSACMFDAGDRQRSRNTFVGTPCWMAPEVMQQLHGYDFKADVWSFGITALELAHGHAPFSKYPPMKVLLMTLQNAPPGLDYERDKKFSKSFKDMVAACLVKDPKKRPNSEKLLKHPFFRHAKTADYLERTIINGLSPLGDRFRMLKAKEADLLLQNKELYENEHLSQQEYIRGISAWNFDLEDLKSQAALINDLDEIQSVDEPKSLHQQNGPSGVTLPAEKFPETYNDHSDTKSSIGGSSQDTADDIPNLENSFAAFPIAPLQALEGCFDISEDDAATVSSTDVDENPLDTEQKLPVKLPTKGMDQETDKDGAEILGQQKSIQKTTIPGPRKAMSGSLLPENVVSPNKLVGNGEREYKSRFRIERNHSGPLQNLQKNSMTNSLSDNVPEGSVVQRKGRFKITADSGPKPQVLNPSSGGMPSPPTPSIPAASLLPSLQSILQHNTTQREEILRLIKSLDQTSGSSSSSSLNAGNSGVQVETGNNGFSQVPSPRERELHSQVIQLQQSIGSLVEQLQRQKARNVELEKKLNDMVKKNGIKE</sequence>
<dbReference type="FunFam" id="3.30.200.20:FF:000099">
    <property type="entry name" value="Serine/threonine-protein kinase BLUS1"/>
    <property type="match status" value="1"/>
</dbReference>
<keyword evidence="6" id="KW-0418">Kinase</keyword>
<dbReference type="PANTHER" id="PTHR48014">
    <property type="entry name" value="SERINE/THREONINE-PROTEIN KINASE FRAY2"/>
    <property type="match status" value="1"/>
</dbReference>
<feature type="compositionally biased region" description="Polar residues" evidence="4">
    <location>
        <begin position="634"/>
        <end position="647"/>
    </location>
</feature>
<evidence type="ECO:0000256" key="1">
    <source>
        <dbReference type="ARBA" id="ARBA00008874"/>
    </source>
</evidence>
<feature type="compositionally biased region" description="Polar residues" evidence="4">
    <location>
        <begin position="391"/>
        <end position="400"/>
    </location>
</feature>
<proteinExistence type="inferred from homology"/>
<dbReference type="Gene3D" id="3.30.200.20">
    <property type="entry name" value="Phosphorylase Kinase, domain 1"/>
    <property type="match status" value="1"/>
</dbReference>
<dbReference type="Proteomes" id="UP000245207">
    <property type="component" value="Unassembled WGS sequence"/>
</dbReference>
<evidence type="ECO:0000256" key="2">
    <source>
        <dbReference type="PROSITE-ProRule" id="PRU10141"/>
    </source>
</evidence>
<evidence type="ECO:0000313" key="6">
    <source>
        <dbReference type="EMBL" id="PWA67271.1"/>
    </source>
</evidence>
<evidence type="ECO:0000313" key="7">
    <source>
        <dbReference type="Proteomes" id="UP000245207"/>
    </source>
</evidence>
<dbReference type="Gene3D" id="1.10.510.10">
    <property type="entry name" value="Transferase(Phosphotransferase) domain 1"/>
    <property type="match status" value="1"/>
</dbReference>
<evidence type="ECO:0000256" key="3">
    <source>
        <dbReference type="SAM" id="Coils"/>
    </source>
</evidence>
<dbReference type="EMBL" id="PKPP01003865">
    <property type="protein sequence ID" value="PWA67271.1"/>
    <property type="molecule type" value="Genomic_DNA"/>
</dbReference>
<feature type="region of interest" description="Disordered" evidence="4">
    <location>
        <begin position="359"/>
        <end position="405"/>
    </location>
</feature>
<keyword evidence="2" id="KW-0067">ATP-binding</keyword>